<sequence>MLVPRRVCPATLAERASTCCSKVATASGGGVGVAAPWAALITSFRERSENMYIDPRTCEVVVVDLINQVGKINNKCYIMTSNTQNILKSTNKLAIFGAVVEMRGSRGEGLNAERHMAGKDMNRKPFVLRKKQRIRGTMNMNRKPFVYFFTKQVNN</sequence>
<protein>
    <submittedName>
        <fullName evidence="1">Uncharacterized protein</fullName>
    </submittedName>
</protein>
<gene>
    <name evidence="1" type="ORF">LIER_32372</name>
</gene>
<reference evidence="1 2" key="1">
    <citation type="submission" date="2024-01" db="EMBL/GenBank/DDBJ databases">
        <title>The complete chloroplast genome sequence of Lithospermum erythrorhizon: insights into the phylogenetic relationship among Boraginaceae species and the maternal lineages of purple gromwells.</title>
        <authorList>
            <person name="Okada T."/>
            <person name="Watanabe K."/>
        </authorList>
    </citation>
    <scope>NUCLEOTIDE SEQUENCE [LARGE SCALE GENOMIC DNA]</scope>
</reference>
<organism evidence="1 2">
    <name type="scientific">Lithospermum erythrorhizon</name>
    <name type="common">Purple gromwell</name>
    <name type="synonym">Lithospermum officinale var. erythrorhizon</name>
    <dbReference type="NCBI Taxonomy" id="34254"/>
    <lineage>
        <taxon>Eukaryota</taxon>
        <taxon>Viridiplantae</taxon>
        <taxon>Streptophyta</taxon>
        <taxon>Embryophyta</taxon>
        <taxon>Tracheophyta</taxon>
        <taxon>Spermatophyta</taxon>
        <taxon>Magnoliopsida</taxon>
        <taxon>eudicotyledons</taxon>
        <taxon>Gunneridae</taxon>
        <taxon>Pentapetalae</taxon>
        <taxon>asterids</taxon>
        <taxon>lamiids</taxon>
        <taxon>Boraginales</taxon>
        <taxon>Boraginaceae</taxon>
        <taxon>Boraginoideae</taxon>
        <taxon>Lithospermeae</taxon>
        <taxon>Lithospermum</taxon>
    </lineage>
</organism>
<dbReference type="EMBL" id="BAABME010012410">
    <property type="protein sequence ID" value="GAA0185084.1"/>
    <property type="molecule type" value="Genomic_DNA"/>
</dbReference>
<accession>A0AAV3RVV3</accession>
<keyword evidence="2" id="KW-1185">Reference proteome</keyword>
<dbReference type="AlphaFoldDB" id="A0AAV3RVV3"/>
<name>A0AAV3RVV3_LITER</name>
<evidence type="ECO:0000313" key="2">
    <source>
        <dbReference type="Proteomes" id="UP001454036"/>
    </source>
</evidence>
<proteinExistence type="predicted"/>
<dbReference type="Proteomes" id="UP001454036">
    <property type="component" value="Unassembled WGS sequence"/>
</dbReference>
<comment type="caution">
    <text evidence="1">The sequence shown here is derived from an EMBL/GenBank/DDBJ whole genome shotgun (WGS) entry which is preliminary data.</text>
</comment>
<evidence type="ECO:0000313" key="1">
    <source>
        <dbReference type="EMBL" id="GAA0185084.1"/>
    </source>
</evidence>